<dbReference type="PANTHER" id="PTHR31900:SF30">
    <property type="entry name" value="SUPERFAMILY PROTEIN, PUTATIVE-RELATED"/>
    <property type="match status" value="1"/>
</dbReference>
<dbReference type="InterPro" id="IPR055411">
    <property type="entry name" value="LRR_FXL15/At3g58940/PEG3-like"/>
</dbReference>
<feature type="region of interest" description="Disordered" evidence="1">
    <location>
        <begin position="1"/>
        <end position="28"/>
    </location>
</feature>
<accession>A0AB32WMW7</accession>
<dbReference type="Pfam" id="PF00646">
    <property type="entry name" value="F-box"/>
    <property type="match status" value="1"/>
</dbReference>
<protein>
    <submittedName>
        <fullName evidence="4">F-box/FBD/LRR-repeat protein At1g13570</fullName>
    </submittedName>
</protein>
<dbReference type="PROSITE" id="PS50181">
    <property type="entry name" value="FBOX"/>
    <property type="match status" value="1"/>
</dbReference>
<name>A0AB32WMW7_THECC</name>
<evidence type="ECO:0000256" key="1">
    <source>
        <dbReference type="SAM" id="MobiDB-lite"/>
    </source>
</evidence>
<reference evidence="4" key="2">
    <citation type="submission" date="2025-08" db="UniProtKB">
        <authorList>
            <consortium name="RefSeq"/>
        </authorList>
    </citation>
    <scope>IDENTIFICATION</scope>
</reference>
<feature type="domain" description="F-box" evidence="2">
    <location>
        <begin position="27"/>
        <end position="75"/>
    </location>
</feature>
<dbReference type="GeneID" id="18614504"/>
<dbReference type="Pfam" id="PF08387">
    <property type="entry name" value="FBD"/>
    <property type="match status" value="1"/>
</dbReference>
<organism evidence="3 4">
    <name type="scientific">Theobroma cacao</name>
    <name type="common">Cacao</name>
    <name type="synonym">Cocoa</name>
    <dbReference type="NCBI Taxonomy" id="3641"/>
    <lineage>
        <taxon>Eukaryota</taxon>
        <taxon>Viridiplantae</taxon>
        <taxon>Streptophyta</taxon>
        <taxon>Embryophyta</taxon>
        <taxon>Tracheophyta</taxon>
        <taxon>Spermatophyta</taxon>
        <taxon>Magnoliopsida</taxon>
        <taxon>eudicotyledons</taxon>
        <taxon>Gunneridae</taxon>
        <taxon>Pentapetalae</taxon>
        <taxon>rosids</taxon>
        <taxon>malvids</taxon>
        <taxon>Malvales</taxon>
        <taxon>Malvaceae</taxon>
        <taxon>Byttnerioideae</taxon>
        <taxon>Theobroma</taxon>
    </lineage>
</organism>
<reference evidence="3" key="1">
    <citation type="journal article" date="1997" name="Nucleic Acids Res.">
        <title>tRNAscan-SE: a program for improved detection of transfer RNA genes in genomic sequence.</title>
        <authorList>
            <person name="Lowe T.M."/>
            <person name="Eddy S.R."/>
        </authorList>
    </citation>
    <scope>NUCLEOTIDE SEQUENCE [LARGE SCALE GENOMIC DNA]</scope>
    <source>
        <strain evidence="3">r\B97-61/B2</strain>
    </source>
</reference>
<dbReference type="RefSeq" id="XP_017980121.1">
    <property type="nucleotide sequence ID" value="XM_018124632.1"/>
</dbReference>
<dbReference type="InterPro" id="IPR001810">
    <property type="entry name" value="F-box_dom"/>
</dbReference>
<dbReference type="SMART" id="SM00256">
    <property type="entry name" value="FBOX"/>
    <property type="match status" value="1"/>
</dbReference>
<dbReference type="AlphaFoldDB" id="A0AB32WMW7"/>
<dbReference type="InterPro" id="IPR032675">
    <property type="entry name" value="LRR_dom_sf"/>
</dbReference>
<proteinExistence type="predicted"/>
<dbReference type="SMART" id="SM00579">
    <property type="entry name" value="FBD"/>
    <property type="match status" value="1"/>
</dbReference>
<dbReference type="Gene3D" id="1.20.1280.50">
    <property type="match status" value="1"/>
</dbReference>
<dbReference type="Gene3D" id="3.80.10.10">
    <property type="entry name" value="Ribonuclease Inhibitor"/>
    <property type="match status" value="1"/>
</dbReference>
<dbReference type="Pfam" id="PF24758">
    <property type="entry name" value="LRR_At5g56370"/>
    <property type="match status" value="1"/>
</dbReference>
<dbReference type="SUPFAM" id="SSF81383">
    <property type="entry name" value="F-box domain"/>
    <property type="match status" value="1"/>
</dbReference>
<dbReference type="InterPro" id="IPR036047">
    <property type="entry name" value="F-box-like_dom_sf"/>
</dbReference>
<dbReference type="SUPFAM" id="SSF52047">
    <property type="entry name" value="RNI-like"/>
    <property type="match status" value="1"/>
</dbReference>
<dbReference type="Gramene" id="Tc01v2_t033520.1">
    <property type="protein sequence ID" value="Tc01v2_p033520.1"/>
    <property type="gene ID" value="Tc01v2_g033520"/>
</dbReference>
<dbReference type="InterPro" id="IPR006566">
    <property type="entry name" value="FBD"/>
</dbReference>
<evidence type="ECO:0000259" key="2">
    <source>
        <dbReference type="PROSITE" id="PS50181"/>
    </source>
</evidence>
<gene>
    <name evidence="4" type="primary">LOC18614504</name>
</gene>
<evidence type="ECO:0000313" key="4">
    <source>
        <dbReference type="RefSeq" id="XP_017980121.1"/>
    </source>
</evidence>
<sequence length="490" mass="57183">MESIASLPKRPKLPIPSNDVDPIDHGNKSMNDLPEPVVHHIFSFLETIDVIRASAVSTKWRYLWTSMPHLNFDYQAGWLNPLRQEFSSTRVYEKFKDFINWVLMAHDKSVNIQSFRVSCLNNDDDRSLYRWIKILAQKHVKELHLKVKSYKRGPFALPRYLLAPDSLEILELDLQRSVLKIPSDVGFSRLKSLQLVRTQLLDQNLFHNFISSCPLLENLRLEGCLFHDFKVLDISLRNLRKLFIDNHMCGGSFDERLRKCVFKIACPNLGYFHLKDPYAQNFSWDKIPSLLQTATILPWGWEDAVLHEELANYLLKILRGVCHAEVLKLGKCILEHLYPAVAEPRCFSTTFYNLKSLKLFTGIDKCYIRSIIYLLKCAPNLQLLSVYIDEEEYDCDYQWEIPDEAIACLTDHLKMVKLIEVDNSDYELELIRFLLKNGHVLEKMSIIWPSDLQRETQMEAIQEIMKFPRSSSNVTVTFSELKESDYDDVL</sequence>
<dbReference type="InterPro" id="IPR050232">
    <property type="entry name" value="FBL13/AtMIF1-like"/>
</dbReference>
<dbReference type="Proteomes" id="UP000694886">
    <property type="component" value="Chromosome 1"/>
</dbReference>
<evidence type="ECO:0000313" key="3">
    <source>
        <dbReference type="Proteomes" id="UP000694886"/>
    </source>
</evidence>
<dbReference type="PANTHER" id="PTHR31900">
    <property type="entry name" value="F-BOX/RNI SUPERFAMILY PROTEIN-RELATED"/>
    <property type="match status" value="1"/>
</dbReference>
<dbReference type="KEGG" id="tcc:18614504"/>